<feature type="region of interest" description="Disordered" evidence="1">
    <location>
        <begin position="448"/>
        <end position="629"/>
    </location>
</feature>
<name>A0A6A6RNA1_9PLEO</name>
<feature type="region of interest" description="Disordered" evidence="1">
    <location>
        <begin position="280"/>
        <end position="352"/>
    </location>
</feature>
<evidence type="ECO:0000313" key="3">
    <source>
        <dbReference type="Proteomes" id="UP000799753"/>
    </source>
</evidence>
<feature type="compositionally biased region" description="Basic and acidic residues" evidence="1">
    <location>
        <begin position="612"/>
        <end position="629"/>
    </location>
</feature>
<evidence type="ECO:0008006" key="4">
    <source>
        <dbReference type="Google" id="ProtNLM"/>
    </source>
</evidence>
<dbReference type="EMBL" id="MU006796">
    <property type="protein sequence ID" value="KAF2636752.1"/>
    <property type="molecule type" value="Genomic_DNA"/>
</dbReference>
<proteinExistence type="predicted"/>
<protein>
    <recommendedName>
        <fullName evidence="4">RanBP2-type domain-containing protein</fullName>
    </recommendedName>
</protein>
<dbReference type="Gene3D" id="2.30.30.380">
    <property type="entry name" value="Zn-finger domain of Sec23/24"/>
    <property type="match status" value="1"/>
</dbReference>
<accession>A0A6A6RNA1</accession>
<keyword evidence="3" id="KW-1185">Reference proteome</keyword>
<feature type="compositionally biased region" description="Low complexity" evidence="1">
    <location>
        <begin position="504"/>
        <end position="516"/>
    </location>
</feature>
<dbReference type="SUPFAM" id="SSF90209">
    <property type="entry name" value="Ran binding protein zinc finger-like"/>
    <property type="match status" value="1"/>
</dbReference>
<dbReference type="Proteomes" id="UP000799753">
    <property type="component" value="Unassembled WGS sequence"/>
</dbReference>
<feature type="compositionally biased region" description="Acidic residues" evidence="1">
    <location>
        <begin position="599"/>
        <end position="611"/>
    </location>
</feature>
<reference evidence="2" key="1">
    <citation type="journal article" date="2020" name="Stud. Mycol.">
        <title>101 Dothideomycetes genomes: a test case for predicting lifestyles and emergence of pathogens.</title>
        <authorList>
            <person name="Haridas S."/>
            <person name="Albert R."/>
            <person name="Binder M."/>
            <person name="Bloem J."/>
            <person name="Labutti K."/>
            <person name="Salamov A."/>
            <person name="Andreopoulos B."/>
            <person name="Baker S."/>
            <person name="Barry K."/>
            <person name="Bills G."/>
            <person name="Bluhm B."/>
            <person name="Cannon C."/>
            <person name="Castanera R."/>
            <person name="Culley D."/>
            <person name="Daum C."/>
            <person name="Ezra D."/>
            <person name="Gonzalez J."/>
            <person name="Henrissat B."/>
            <person name="Kuo A."/>
            <person name="Liang C."/>
            <person name="Lipzen A."/>
            <person name="Lutzoni F."/>
            <person name="Magnuson J."/>
            <person name="Mondo S."/>
            <person name="Nolan M."/>
            <person name="Ohm R."/>
            <person name="Pangilinan J."/>
            <person name="Park H.-J."/>
            <person name="Ramirez L."/>
            <person name="Alfaro M."/>
            <person name="Sun H."/>
            <person name="Tritt A."/>
            <person name="Yoshinaga Y."/>
            <person name="Zwiers L.-H."/>
            <person name="Turgeon B."/>
            <person name="Goodwin S."/>
            <person name="Spatafora J."/>
            <person name="Crous P."/>
            <person name="Grigoriev I."/>
        </authorList>
    </citation>
    <scope>NUCLEOTIDE SEQUENCE</scope>
    <source>
        <strain evidence="2">CBS 473.64</strain>
    </source>
</reference>
<feature type="compositionally biased region" description="Low complexity" evidence="1">
    <location>
        <begin position="335"/>
        <end position="352"/>
    </location>
</feature>
<gene>
    <name evidence="2" type="ORF">P280DRAFT_140080</name>
</gene>
<feature type="compositionally biased region" description="Polar residues" evidence="1">
    <location>
        <begin position="411"/>
        <end position="423"/>
    </location>
</feature>
<dbReference type="OrthoDB" id="271448at2759"/>
<dbReference type="InterPro" id="IPR036443">
    <property type="entry name" value="Znf_RanBP2_sf"/>
</dbReference>
<feature type="region of interest" description="Disordered" evidence="1">
    <location>
        <begin position="373"/>
        <end position="428"/>
    </location>
</feature>
<sequence length="643" mass="71263">MDIPRGHAMLPLNETDFLDFIFNYFKAEYSPIRSIWSTASALPTSAYRWQAMGKELFPHNFRPANAQAQKDIESLDYFIRRWDLDASFVRGIVIRFATFEGHERLEKKLFECCRIDLLVRKALKEKHLIDKLWPSPAPRDIPRDLLHQGVQVRKWYGDMFGKYFKHLHSVEDFSLRSEIDVRIKGSTTLMLVPYVDHLVFGAVEPIVPIVATGSGFSNSTGAWKRIKERESAKSFGEPARFEVRFEAEEGMGEETVVKSVVRQCQCLKCGSKRDVHVDISIDPAAGPTNSNMGKQRGREPTEQNPSRTAMKYSPGYSMPGADDEAPPPQPPRPQSDPQTPRSSSPQQKKQCPACTFFNHPDLTACEMCQSELPDSVTTIPSSPPPAVPPRQSGSNTQSRHAYSASVPPPTATGQEQKESSLSSFKPALPSRQSISSTLFAIFPFSQQLQSEHHAHLPSTQPGGDETTTVPTATKTEGESTTEHPLTNAQPQAKGKNKHMDEENSSLLPPQPSELSPPTSPISGFPEMAMMPLTPPPTSTSSSSGAHARQLPVGLPRNLMDDFVPVPVSPFFRDEGEDEEAGWGEMRGEHVGRGKAVRDSDDDSGSDEDEDEERGRGRGRGSREGLIDLDAVAREEMGVWGERE</sequence>
<evidence type="ECO:0000256" key="1">
    <source>
        <dbReference type="SAM" id="MobiDB-lite"/>
    </source>
</evidence>
<organism evidence="2 3">
    <name type="scientific">Massarina eburnea CBS 473.64</name>
    <dbReference type="NCBI Taxonomy" id="1395130"/>
    <lineage>
        <taxon>Eukaryota</taxon>
        <taxon>Fungi</taxon>
        <taxon>Dikarya</taxon>
        <taxon>Ascomycota</taxon>
        <taxon>Pezizomycotina</taxon>
        <taxon>Dothideomycetes</taxon>
        <taxon>Pleosporomycetidae</taxon>
        <taxon>Pleosporales</taxon>
        <taxon>Massarineae</taxon>
        <taxon>Massarinaceae</taxon>
        <taxon>Massarina</taxon>
    </lineage>
</organism>
<dbReference type="AlphaFoldDB" id="A0A6A6RNA1"/>
<feature type="compositionally biased region" description="Basic and acidic residues" evidence="1">
    <location>
        <begin position="585"/>
        <end position="598"/>
    </location>
</feature>
<evidence type="ECO:0000313" key="2">
    <source>
        <dbReference type="EMBL" id="KAF2636752.1"/>
    </source>
</evidence>